<dbReference type="PANTHER" id="PTHR48081">
    <property type="entry name" value="AB HYDROLASE SUPERFAMILY PROTEIN C4A8.06C"/>
    <property type="match status" value="1"/>
</dbReference>
<evidence type="ECO:0000256" key="1">
    <source>
        <dbReference type="ARBA" id="ARBA00022801"/>
    </source>
</evidence>
<accession>A0A8H4VLA8</accession>
<dbReference type="InterPro" id="IPR029058">
    <property type="entry name" value="AB_hydrolase_fold"/>
</dbReference>
<evidence type="ECO:0000259" key="2">
    <source>
        <dbReference type="Pfam" id="PF07859"/>
    </source>
</evidence>
<dbReference type="Proteomes" id="UP000521872">
    <property type="component" value="Unassembled WGS sequence"/>
</dbReference>
<evidence type="ECO:0000313" key="4">
    <source>
        <dbReference type="Proteomes" id="UP000521872"/>
    </source>
</evidence>
<dbReference type="EMBL" id="JAACJL010000057">
    <property type="protein sequence ID" value="KAF4612029.1"/>
    <property type="molecule type" value="Genomic_DNA"/>
</dbReference>
<dbReference type="PANTHER" id="PTHR48081:SF31">
    <property type="entry name" value="STERYL ACETYL HYDROLASE MUG81-RELATED"/>
    <property type="match status" value="1"/>
</dbReference>
<dbReference type="Pfam" id="PF07859">
    <property type="entry name" value="Abhydrolase_3"/>
    <property type="match status" value="1"/>
</dbReference>
<feature type="domain" description="Alpha/beta hydrolase fold-3" evidence="2">
    <location>
        <begin position="91"/>
        <end position="310"/>
    </location>
</feature>
<evidence type="ECO:0000313" key="3">
    <source>
        <dbReference type="EMBL" id="KAF4612029.1"/>
    </source>
</evidence>
<sequence length="625" mass="69334">MSPAIVLSWALIKSPFSEHERKKSWKRVLLDRLTLWVGSVSNRRQIRAFFGESGDTYNAFMKARQLEPVVDEIDGEARLLWIGPKVTARVILVFHGGAFIFGMVGSLPDFWYHVQEKLEDKGKRVGIALLDYTLVPEGKFPTQLRQAVAALQYLLDSGVKPEDLQLAGDSAGAVLIHQLWSHLLHPLDGVPKIHLSSPLAGAYLMSPWASMRDNPLFYTNMNTGDLIDVPIGLYWASIVLDGIPPALLPYIEANSSPEGWLEGVDMHVKRVLFSIGTAELLRDTALKYAKTVEKHHRETVIFMQEGGVHVDPYLPFLVQEKNLGTVTPFLIDWLDQNFLCYSLQSTASAVGANENSFAEVEDAWEGLHFGLNWDPVVDDIGEDARLLWIGPKVTERVILHLHGGAFLFGVTPSAPAFWNHVRDNLANKGKKAEIALLNYNKSLCREALPIILMSILAGGNLIHQVLSHILHPVEGVPQLSLSAPLAGAYIMSPWTTLRDDPILHANDGQGDFVSACSLVYWGGIVMQSCPSSGVPYLEPNSAPEDWLEGADKAVKRVLISVWESEVLRDACFKYGKTLQKHHKDTSLFLDEGGIHVEPYLPFLAGVKDLGAVTPHLIDWMDQTFV</sequence>
<reference evidence="3 4" key="1">
    <citation type="submission" date="2019-12" db="EMBL/GenBank/DDBJ databases">
        <authorList>
            <person name="Floudas D."/>
            <person name="Bentzer J."/>
            <person name="Ahren D."/>
            <person name="Johansson T."/>
            <person name="Persson P."/>
            <person name="Tunlid A."/>
        </authorList>
    </citation>
    <scope>NUCLEOTIDE SEQUENCE [LARGE SCALE GENOMIC DNA]</scope>
    <source>
        <strain evidence="3 4">CBS 102.39</strain>
    </source>
</reference>
<dbReference type="GO" id="GO:0016787">
    <property type="term" value="F:hydrolase activity"/>
    <property type="evidence" value="ECO:0007669"/>
    <property type="project" value="UniProtKB-KW"/>
</dbReference>
<protein>
    <recommendedName>
        <fullName evidence="2">Alpha/beta hydrolase fold-3 domain-containing protein</fullName>
    </recommendedName>
</protein>
<gene>
    <name evidence="3" type="ORF">D9613_003873</name>
</gene>
<name>A0A8H4VLA8_9AGAR</name>
<dbReference type="InterPro" id="IPR050300">
    <property type="entry name" value="GDXG_lipolytic_enzyme"/>
</dbReference>
<dbReference type="SUPFAM" id="SSF53474">
    <property type="entry name" value="alpha/beta-Hydrolases"/>
    <property type="match status" value="2"/>
</dbReference>
<organism evidence="3 4">
    <name type="scientific">Agrocybe pediades</name>
    <dbReference type="NCBI Taxonomy" id="84607"/>
    <lineage>
        <taxon>Eukaryota</taxon>
        <taxon>Fungi</taxon>
        <taxon>Dikarya</taxon>
        <taxon>Basidiomycota</taxon>
        <taxon>Agaricomycotina</taxon>
        <taxon>Agaricomycetes</taxon>
        <taxon>Agaricomycetidae</taxon>
        <taxon>Agaricales</taxon>
        <taxon>Agaricineae</taxon>
        <taxon>Strophariaceae</taxon>
        <taxon>Agrocybe</taxon>
    </lineage>
</organism>
<keyword evidence="4" id="KW-1185">Reference proteome</keyword>
<dbReference type="Gene3D" id="3.40.50.1820">
    <property type="entry name" value="alpha/beta hydrolase"/>
    <property type="match status" value="2"/>
</dbReference>
<comment type="caution">
    <text evidence="3">The sequence shown here is derived from an EMBL/GenBank/DDBJ whole genome shotgun (WGS) entry which is preliminary data.</text>
</comment>
<dbReference type="AlphaFoldDB" id="A0A8H4VLA8"/>
<keyword evidence="1" id="KW-0378">Hydrolase</keyword>
<dbReference type="InterPro" id="IPR013094">
    <property type="entry name" value="AB_hydrolase_3"/>
</dbReference>
<proteinExistence type="predicted"/>